<reference evidence="3 4" key="1">
    <citation type="submission" date="2019-03" db="EMBL/GenBank/DDBJ databases">
        <title>Rhodosporidium diobovatum UCD-FST 08-225 genome sequencing, assembly, and annotation.</title>
        <authorList>
            <person name="Fakankun I.U."/>
            <person name="Fristensky B."/>
            <person name="Levin D.B."/>
        </authorList>
    </citation>
    <scope>NUCLEOTIDE SEQUENCE [LARGE SCALE GENOMIC DNA]</scope>
    <source>
        <strain evidence="3 4">UCD-FST 08-225</strain>
    </source>
</reference>
<feature type="region of interest" description="Disordered" evidence="1">
    <location>
        <begin position="53"/>
        <end position="73"/>
    </location>
</feature>
<accession>A0A5C5FYE5</accession>
<feature type="chain" id="PRO_5022821076" description="Secreted protein" evidence="2">
    <location>
        <begin position="34"/>
        <end position="73"/>
    </location>
</feature>
<evidence type="ECO:0000256" key="2">
    <source>
        <dbReference type="SAM" id="SignalP"/>
    </source>
</evidence>
<keyword evidence="2" id="KW-0732">Signal</keyword>
<comment type="caution">
    <text evidence="3">The sequence shown here is derived from an EMBL/GenBank/DDBJ whole genome shotgun (WGS) entry which is preliminary data.</text>
</comment>
<organism evidence="3 4">
    <name type="scientific">Rhodotorula diobovata</name>
    <dbReference type="NCBI Taxonomy" id="5288"/>
    <lineage>
        <taxon>Eukaryota</taxon>
        <taxon>Fungi</taxon>
        <taxon>Dikarya</taxon>
        <taxon>Basidiomycota</taxon>
        <taxon>Pucciniomycotina</taxon>
        <taxon>Microbotryomycetes</taxon>
        <taxon>Sporidiobolales</taxon>
        <taxon>Sporidiobolaceae</taxon>
        <taxon>Rhodotorula</taxon>
    </lineage>
</organism>
<evidence type="ECO:0000256" key="1">
    <source>
        <dbReference type="SAM" id="MobiDB-lite"/>
    </source>
</evidence>
<keyword evidence="4" id="KW-1185">Reference proteome</keyword>
<dbReference type="EMBL" id="SOZI01000045">
    <property type="protein sequence ID" value="TNY21366.1"/>
    <property type="molecule type" value="Genomic_DNA"/>
</dbReference>
<evidence type="ECO:0000313" key="3">
    <source>
        <dbReference type="EMBL" id="TNY21366.1"/>
    </source>
</evidence>
<protein>
    <recommendedName>
        <fullName evidence="5">Secreted protein</fullName>
    </recommendedName>
</protein>
<sequence length="73" mass="7430">MPSESSRRRSSPASLLLLLLAALPSSSMRASSAGRDMGCGAWARAARWEAGTEGGGGVGAGVRLPGPDMRTTE</sequence>
<dbReference type="AlphaFoldDB" id="A0A5C5FYE5"/>
<gene>
    <name evidence="3" type="ORF">DMC30DRAFT_395169</name>
</gene>
<evidence type="ECO:0000313" key="4">
    <source>
        <dbReference type="Proteomes" id="UP000311382"/>
    </source>
</evidence>
<evidence type="ECO:0008006" key="5">
    <source>
        <dbReference type="Google" id="ProtNLM"/>
    </source>
</evidence>
<name>A0A5C5FYE5_9BASI</name>
<proteinExistence type="predicted"/>
<feature type="signal peptide" evidence="2">
    <location>
        <begin position="1"/>
        <end position="33"/>
    </location>
</feature>
<dbReference type="Proteomes" id="UP000311382">
    <property type="component" value="Unassembled WGS sequence"/>
</dbReference>